<dbReference type="EC" id="3.1.3.48" evidence="2"/>
<dbReference type="STRING" id="461836.A0A0L0DVF3"/>
<dbReference type="SUPFAM" id="SSF52799">
    <property type="entry name" value="(Phosphotyrosine protein) phosphatases II"/>
    <property type="match status" value="1"/>
</dbReference>
<dbReference type="PANTHER" id="PTHR10159:SF519">
    <property type="entry name" value="DUAL SPECIFICITY PROTEIN PHOSPHATASE MPK3"/>
    <property type="match status" value="1"/>
</dbReference>
<dbReference type="Gene3D" id="3.90.190.10">
    <property type="entry name" value="Protein tyrosine phosphatase superfamily"/>
    <property type="match status" value="1"/>
</dbReference>
<gene>
    <name evidence="7" type="ORF">AMSG_01783</name>
</gene>
<proteinExistence type="inferred from homology"/>
<evidence type="ECO:0000256" key="3">
    <source>
        <dbReference type="ARBA" id="ARBA00022801"/>
    </source>
</evidence>
<feature type="domain" description="Tyrosine specific protein phosphatases" evidence="6">
    <location>
        <begin position="232"/>
        <end position="291"/>
    </location>
</feature>
<keyword evidence="3" id="KW-0378">Hydrolase</keyword>
<evidence type="ECO:0000256" key="4">
    <source>
        <dbReference type="ARBA" id="ARBA00022912"/>
    </source>
</evidence>
<reference evidence="7 8" key="1">
    <citation type="submission" date="2010-05" db="EMBL/GenBank/DDBJ databases">
        <title>The Genome Sequence of Thecamonas trahens ATCC 50062.</title>
        <authorList>
            <consortium name="The Broad Institute Genome Sequencing Platform"/>
            <person name="Russ C."/>
            <person name="Cuomo C."/>
            <person name="Shea T."/>
            <person name="Young S.K."/>
            <person name="Zeng Q."/>
            <person name="Koehrsen M."/>
            <person name="Haas B."/>
            <person name="Borodovsky M."/>
            <person name="Guigo R."/>
            <person name="Alvarado L."/>
            <person name="Berlin A."/>
            <person name="Bochicchio J."/>
            <person name="Borenstein D."/>
            <person name="Chapman S."/>
            <person name="Chen Z."/>
            <person name="Freedman E."/>
            <person name="Gellesch M."/>
            <person name="Goldberg J."/>
            <person name="Griggs A."/>
            <person name="Gujja S."/>
            <person name="Heilman E."/>
            <person name="Heiman D."/>
            <person name="Hepburn T."/>
            <person name="Howarth C."/>
            <person name="Jen D."/>
            <person name="Larson L."/>
            <person name="Mehta T."/>
            <person name="Park D."/>
            <person name="Pearson M."/>
            <person name="Roberts A."/>
            <person name="Saif S."/>
            <person name="Shenoy N."/>
            <person name="Sisk P."/>
            <person name="Stolte C."/>
            <person name="Sykes S."/>
            <person name="Thomson T."/>
            <person name="Walk T."/>
            <person name="White J."/>
            <person name="Yandava C."/>
            <person name="Burger G."/>
            <person name="Gray M.W."/>
            <person name="Holland P.W.H."/>
            <person name="King N."/>
            <person name="Lang F.B.F."/>
            <person name="Roger A.J."/>
            <person name="Ruiz-Trillo I."/>
            <person name="Lander E."/>
            <person name="Nusbaum C."/>
        </authorList>
    </citation>
    <scope>NUCLEOTIDE SEQUENCE [LARGE SCALE GENOMIC DNA]</scope>
    <source>
        <strain evidence="7 8">ATCC 50062</strain>
    </source>
</reference>
<evidence type="ECO:0000256" key="1">
    <source>
        <dbReference type="ARBA" id="ARBA00008601"/>
    </source>
</evidence>
<keyword evidence="8" id="KW-1185">Reference proteome</keyword>
<dbReference type="Proteomes" id="UP000054408">
    <property type="component" value="Unassembled WGS sequence"/>
</dbReference>
<dbReference type="GeneID" id="25561514"/>
<organism evidence="7 8">
    <name type="scientific">Thecamonas trahens ATCC 50062</name>
    <dbReference type="NCBI Taxonomy" id="461836"/>
    <lineage>
        <taxon>Eukaryota</taxon>
        <taxon>Apusozoa</taxon>
        <taxon>Apusomonadida</taxon>
        <taxon>Apusomonadidae</taxon>
        <taxon>Thecamonas</taxon>
    </lineage>
</organism>
<protein>
    <recommendedName>
        <fullName evidence="2">protein-tyrosine-phosphatase</fullName>
        <ecNumber evidence="2">3.1.3.48</ecNumber>
    </recommendedName>
</protein>
<dbReference type="PANTHER" id="PTHR10159">
    <property type="entry name" value="DUAL SPECIFICITY PROTEIN PHOSPHATASE"/>
    <property type="match status" value="1"/>
</dbReference>
<dbReference type="SMART" id="SM00195">
    <property type="entry name" value="DSPc"/>
    <property type="match status" value="1"/>
</dbReference>
<dbReference type="Pfam" id="PF00782">
    <property type="entry name" value="DSPc"/>
    <property type="match status" value="1"/>
</dbReference>
<dbReference type="InterPro" id="IPR000387">
    <property type="entry name" value="Tyr_Pase_dom"/>
</dbReference>
<dbReference type="InterPro" id="IPR000340">
    <property type="entry name" value="Dual-sp_phosphatase_cat-dom"/>
</dbReference>
<dbReference type="AlphaFoldDB" id="A0A0L0DVF3"/>
<accession>A0A0L0DVF3</accession>
<evidence type="ECO:0000256" key="2">
    <source>
        <dbReference type="ARBA" id="ARBA00013064"/>
    </source>
</evidence>
<name>A0A0L0DVF3_THETB</name>
<dbReference type="OrthoDB" id="2017893at2759"/>
<dbReference type="EMBL" id="GL349439">
    <property type="protein sequence ID" value="KNC55518.1"/>
    <property type="molecule type" value="Genomic_DNA"/>
</dbReference>
<dbReference type="PROSITE" id="PS50054">
    <property type="entry name" value="TYR_PHOSPHATASE_DUAL"/>
    <property type="match status" value="1"/>
</dbReference>
<evidence type="ECO:0000259" key="6">
    <source>
        <dbReference type="PROSITE" id="PS50056"/>
    </source>
</evidence>
<comment type="similarity">
    <text evidence="1">Belongs to the protein-tyrosine phosphatase family. Non-receptor class dual specificity subfamily.</text>
</comment>
<evidence type="ECO:0000313" key="8">
    <source>
        <dbReference type="Proteomes" id="UP000054408"/>
    </source>
</evidence>
<keyword evidence="4" id="KW-0904">Protein phosphatase</keyword>
<evidence type="ECO:0000313" key="7">
    <source>
        <dbReference type="EMBL" id="KNC55518.1"/>
    </source>
</evidence>
<dbReference type="GO" id="GO:0004725">
    <property type="term" value="F:protein tyrosine phosphatase activity"/>
    <property type="evidence" value="ECO:0007669"/>
    <property type="project" value="UniProtKB-EC"/>
</dbReference>
<dbReference type="eggNOG" id="KOG1716">
    <property type="taxonomic scope" value="Eukaryota"/>
</dbReference>
<dbReference type="GO" id="GO:0043409">
    <property type="term" value="P:negative regulation of MAPK cascade"/>
    <property type="evidence" value="ECO:0007669"/>
    <property type="project" value="TreeGrafter"/>
</dbReference>
<feature type="domain" description="Tyrosine-protein phosphatase" evidence="5">
    <location>
        <begin position="166"/>
        <end position="309"/>
    </location>
</feature>
<dbReference type="PROSITE" id="PS50056">
    <property type="entry name" value="TYR_PHOSPHATASE_2"/>
    <property type="match status" value="1"/>
</dbReference>
<dbReference type="CDD" id="cd14498">
    <property type="entry name" value="DSP"/>
    <property type="match status" value="1"/>
</dbReference>
<dbReference type="RefSeq" id="XP_013761296.1">
    <property type="nucleotide sequence ID" value="XM_013905842.1"/>
</dbReference>
<dbReference type="PROSITE" id="PS00383">
    <property type="entry name" value="TYR_PHOSPHATASE_1"/>
    <property type="match status" value="1"/>
</dbReference>
<sequence>MASGNETVPAVTSPREVYNALNNGALVVDARVVDSFEAWMQEPERVVFTEWLPPAKLRANDPEWYPPSTPDLPGLVVVLCGGDRTGLEARLDGVAAEALAVAEALAGADEDDEAVRWAGAAAEYIGREWALRESVTKLVVAAAAELLETYPFMAALSPVAAVMPAFPSHVAPGLFLSSQYVASRVEILEACGIKFVLNVARECKPVAALAAVGITVLHLPLDDEVGQDLDAGGALDAACEFLARASPDQPALVHCAQGISRSSSVLIAFLVRSKMESGYAKALARVRAARPIARPNPGFARQLVELLGE</sequence>
<dbReference type="InterPro" id="IPR029021">
    <property type="entry name" value="Prot-tyrosine_phosphatase-like"/>
</dbReference>
<dbReference type="InterPro" id="IPR020422">
    <property type="entry name" value="TYR_PHOSPHATASE_DUAL_dom"/>
</dbReference>
<dbReference type="GO" id="GO:0005737">
    <property type="term" value="C:cytoplasm"/>
    <property type="evidence" value="ECO:0007669"/>
    <property type="project" value="TreeGrafter"/>
</dbReference>
<evidence type="ECO:0000259" key="5">
    <source>
        <dbReference type="PROSITE" id="PS50054"/>
    </source>
</evidence>
<dbReference type="InterPro" id="IPR016130">
    <property type="entry name" value="Tyr_Pase_AS"/>
</dbReference>